<comment type="caution">
    <text evidence="1">The sequence shown here is derived from an EMBL/GenBank/DDBJ whole genome shotgun (WGS) entry which is preliminary data.</text>
</comment>
<accession>A0ACC3SMU1</accession>
<dbReference type="EMBL" id="JAMKPW020000002">
    <property type="protein sequence ID" value="KAK8220011.1"/>
    <property type="molecule type" value="Genomic_DNA"/>
</dbReference>
<evidence type="ECO:0000313" key="1">
    <source>
        <dbReference type="EMBL" id="KAK8220011.1"/>
    </source>
</evidence>
<name>A0ACC3SMU1_9PEZI</name>
<keyword evidence="2" id="KW-1185">Reference proteome</keyword>
<dbReference type="Proteomes" id="UP001320706">
    <property type="component" value="Unassembled WGS sequence"/>
</dbReference>
<reference evidence="1" key="1">
    <citation type="submission" date="2024-02" db="EMBL/GenBank/DDBJ databases">
        <title>Metagenome Assembled Genome of Zalaria obscura JY119.</title>
        <authorList>
            <person name="Vighnesh L."/>
            <person name="Jagadeeshwari U."/>
            <person name="Venkata Ramana C."/>
            <person name="Sasikala C."/>
        </authorList>
    </citation>
    <scope>NUCLEOTIDE SEQUENCE</scope>
    <source>
        <strain evidence="1">JY119</strain>
    </source>
</reference>
<evidence type="ECO:0000313" key="2">
    <source>
        <dbReference type="Proteomes" id="UP001320706"/>
    </source>
</evidence>
<gene>
    <name evidence="1" type="ORF">M8818_000427</name>
</gene>
<protein>
    <submittedName>
        <fullName evidence="1">Uncharacterized protein</fullName>
    </submittedName>
</protein>
<sequence length="92" mass="10134">MMGPTKGQTLRGGKLPVPRRPLVIWTSRCDVAVACRLERPCSVTNRTSLSLPKAKRHDAYLLRRKTPGSSIMPMVCSGSGKLMTRHIYPSAV</sequence>
<proteinExistence type="predicted"/>
<organism evidence="1 2">
    <name type="scientific">Zalaria obscura</name>
    <dbReference type="NCBI Taxonomy" id="2024903"/>
    <lineage>
        <taxon>Eukaryota</taxon>
        <taxon>Fungi</taxon>
        <taxon>Dikarya</taxon>
        <taxon>Ascomycota</taxon>
        <taxon>Pezizomycotina</taxon>
        <taxon>Dothideomycetes</taxon>
        <taxon>Dothideomycetidae</taxon>
        <taxon>Dothideales</taxon>
        <taxon>Zalariaceae</taxon>
        <taxon>Zalaria</taxon>
    </lineage>
</organism>